<dbReference type="Proteomes" id="UP000434580">
    <property type="component" value="Unassembled WGS sequence"/>
</dbReference>
<evidence type="ECO:0000256" key="1">
    <source>
        <dbReference type="SAM" id="MobiDB-lite"/>
    </source>
</evidence>
<protein>
    <submittedName>
        <fullName evidence="2">Uncharacterized protein</fullName>
    </submittedName>
</protein>
<evidence type="ECO:0000313" key="2">
    <source>
        <dbReference type="EMBL" id="CAA0111503.1"/>
    </source>
</evidence>
<dbReference type="AlphaFoldDB" id="A0A5S9Q327"/>
<gene>
    <name evidence="2" type="ORF">DPBNPPHM_01490</name>
</gene>
<reference evidence="2 3" key="1">
    <citation type="submission" date="2019-11" db="EMBL/GenBank/DDBJ databases">
        <authorList>
            <person name="Holert J."/>
        </authorList>
    </citation>
    <scope>NUCLEOTIDE SEQUENCE [LARGE SCALE GENOMIC DNA]</scope>
    <source>
        <strain evidence="2">BC5_2</strain>
    </source>
</reference>
<dbReference type="EMBL" id="CACSII010000016">
    <property type="protein sequence ID" value="CAA0111503.1"/>
    <property type="molecule type" value="Genomic_DNA"/>
</dbReference>
<dbReference type="OrthoDB" id="8080957at2"/>
<organism evidence="2 3">
    <name type="scientific">BD1-7 clade bacterium</name>
    <dbReference type="NCBI Taxonomy" id="2029982"/>
    <lineage>
        <taxon>Bacteria</taxon>
        <taxon>Pseudomonadati</taxon>
        <taxon>Pseudomonadota</taxon>
        <taxon>Gammaproteobacteria</taxon>
        <taxon>Cellvibrionales</taxon>
        <taxon>Spongiibacteraceae</taxon>
        <taxon>BD1-7 clade</taxon>
    </lineage>
</organism>
<evidence type="ECO:0000313" key="3">
    <source>
        <dbReference type="Proteomes" id="UP000434580"/>
    </source>
</evidence>
<sequence length="223" mass="25257">MTATPGKNGGKKPVHIQGTNLSGQDAIWAGIRTLREFDRKDLVIWVSNNKYRGVNDDTVKAYLQRLSKGGYIRVIDTKNYRGVAKAYRYILAQDCGIHAPRLKRDGTPSTLGRGRENLWRAMKLLGDFDWRELAMTASNDDVTVKPTEAKDYIKHLYRAGYLQCTQSSRSGSRANGSLAKYRLLPKKNTGPRPPQIQRIKQVYDPNLQQVVWSPNEEECCNAE</sequence>
<accession>A0A5S9Q327</accession>
<name>A0A5S9Q327_9GAMM</name>
<proteinExistence type="predicted"/>
<feature type="region of interest" description="Disordered" evidence="1">
    <location>
        <begin position="167"/>
        <end position="194"/>
    </location>
</feature>